<evidence type="ECO:0000256" key="1">
    <source>
        <dbReference type="SAM" id="MobiDB-lite"/>
    </source>
</evidence>
<sequence>NPRTIIVAGDVRAVLASNDAWRGLVATPLSTDHNAKHASEQARLTEKHPNESNVVVCRSPESCRVKGILTEKHPNESNVVVCRSPESCRVKGILQPTR</sequence>
<feature type="compositionally biased region" description="Basic and acidic residues" evidence="1">
    <location>
        <begin position="33"/>
        <end position="50"/>
    </location>
</feature>
<gene>
    <name evidence="3" type="ORF">DYB37_014034</name>
</gene>
<dbReference type="InterPro" id="IPR036457">
    <property type="entry name" value="PPM-type-like_dom_sf"/>
</dbReference>
<protein>
    <recommendedName>
        <fullName evidence="2">PPM-type phosphatase domain-containing protein</fullName>
    </recommendedName>
</protein>
<feature type="region of interest" description="Disordered" evidence="1">
    <location>
        <begin position="32"/>
        <end position="51"/>
    </location>
</feature>
<dbReference type="EMBL" id="QUTH01002706">
    <property type="protein sequence ID" value="RHZ24344.1"/>
    <property type="molecule type" value="Genomic_DNA"/>
</dbReference>
<name>A0A418F5R2_APHAT</name>
<feature type="non-terminal residue" evidence="3">
    <location>
        <position position="1"/>
    </location>
</feature>
<dbReference type="AlphaFoldDB" id="A0A418F5R2"/>
<comment type="caution">
    <text evidence="3">The sequence shown here is derived from an EMBL/GenBank/DDBJ whole genome shotgun (WGS) entry which is preliminary data.</text>
</comment>
<dbReference type="Pfam" id="PF00481">
    <property type="entry name" value="PP2C"/>
    <property type="match status" value="1"/>
</dbReference>
<reference evidence="3 4" key="1">
    <citation type="submission" date="2018-08" db="EMBL/GenBank/DDBJ databases">
        <title>Aphanomyces genome sequencing and annotation.</title>
        <authorList>
            <person name="Minardi D."/>
            <person name="Oidtmann B."/>
            <person name="Van Der Giezen M."/>
            <person name="Studholme D.J."/>
        </authorList>
    </citation>
    <scope>NUCLEOTIDE SEQUENCE [LARGE SCALE GENOMIC DNA]</scope>
    <source>
        <strain evidence="3 4">Da</strain>
    </source>
</reference>
<organism evidence="3 4">
    <name type="scientific">Aphanomyces astaci</name>
    <name type="common">Crayfish plague agent</name>
    <dbReference type="NCBI Taxonomy" id="112090"/>
    <lineage>
        <taxon>Eukaryota</taxon>
        <taxon>Sar</taxon>
        <taxon>Stramenopiles</taxon>
        <taxon>Oomycota</taxon>
        <taxon>Saprolegniomycetes</taxon>
        <taxon>Saprolegniales</taxon>
        <taxon>Verrucalvaceae</taxon>
        <taxon>Aphanomyces</taxon>
    </lineage>
</organism>
<dbReference type="SUPFAM" id="SSF81606">
    <property type="entry name" value="PP2C-like"/>
    <property type="match status" value="1"/>
</dbReference>
<evidence type="ECO:0000313" key="3">
    <source>
        <dbReference type="EMBL" id="RHZ24344.1"/>
    </source>
</evidence>
<evidence type="ECO:0000313" key="4">
    <source>
        <dbReference type="Proteomes" id="UP000285430"/>
    </source>
</evidence>
<proteinExistence type="predicted"/>
<dbReference type="InterPro" id="IPR001932">
    <property type="entry name" value="PPM-type_phosphatase-like_dom"/>
</dbReference>
<dbReference type="Gene3D" id="3.60.40.10">
    <property type="entry name" value="PPM-type phosphatase domain"/>
    <property type="match status" value="1"/>
</dbReference>
<dbReference type="Proteomes" id="UP000285430">
    <property type="component" value="Unassembled WGS sequence"/>
</dbReference>
<feature type="domain" description="PPM-type phosphatase" evidence="2">
    <location>
        <begin position="7"/>
        <end position="53"/>
    </location>
</feature>
<accession>A0A418F5R2</accession>
<evidence type="ECO:0000259" key="2">
    <source>
        <dbReference type="Pfam" id="PF00481"/>
    </source>
</evidence>